<evidence type="ECO:0000313" key="3">
    <source>
        <dbReference type="Proteomes" id="UP000499080"/>
    </source>
</evidence>
<dbReference type="OrthoDB" id="6486140at2759"/>
<dbReference type="SUPFAM" id="SSF56219">
    <property type="entry name" value="DNase I-like"/>
    <property type="match status" value="1"/>
</dbReference>
<reference evidence="2 3" key="1">
    <citation type="journal article" date="2019" name="Sci. Rep.">
        <title>Orb-weaving spider Araneus ventricosus genome elucidates the spidroin gene catalogue.</title>
        <authorList>
            <person name="Kono N."/>
            <person name="Nakamura H."/>
            <person name="Ohtoshi R."/>
            <person name="Moran D.A.P."/>
            <person name="Shinohara A."/>
            <person name="Yoshida Y."/>
            <person name="Fujiwara M."/>
            <person name="Mori M."/>
            <person name="Tomita M."/>
            <person name="Arakawa K."/>
        </authorList>
    </citation>
    <scope>NUCLEOTIDE SEQUENCE [LARGE SCALE GENOMIC DNA]</scope>
</reference>
<sequence>MSKEKPKTLGTVMNNTYFRSNKTSNELVLRAGQTQFQEINVIVSNADKSKKLPHSNPFRVQAFIKQVVNRHDNINNMKFTRQGKILFTTKDPICAVQILSLTQFMDTDISTDVIWENICSRFLIFDIPVNTPMEELAAEIQGKNYLDVVEMRRFLKQNTVKDTSPVLITVLGTSIPEAIKIWFINQKIHHFIDRPRQCTKCFSFAHASRICDKSNVCFLCSEEHVGPCQGPEKCINCKGPHNAKSNSCPAYTKEKKILELKCWNHITTSEARRVFHLQNMKYSEAVKSSPASVELQDTVNLKFEALLQSVNDKFESLLQSVNEKFEKQTAIFAEMLHKTIESIMQNMYKIIVQSLETTTSPTRKKNYRKIWILVQAFRCNGMQVARSFQISSRHGRPGGRLLTAIPKNASGRIIPTGFSHNFNQEILAVEVHFQDFHFIIINLYAPQGLNIENVKYFFDSFSIPVFIFGDFNLHHPFWGSNRSSPLSNDFVEWLQNSSFILLNSSNPTYAAYTGSASLLDLSICSTSISHAVDCYVSDSNFESDHYPVIITWSILDHTPKKIKSLDWNRIMSNSATVLTTNTRLNALTSKISKVIRDNTKIITLPAKNYPPWWNLSCHNFQKLKILFRKRALRLISESDWMKHKKYTAKLRFHIKKASRNYWDKICNITKNPRMFYSMLNRIYNHTNQEINTVNLILHNNHYISNPVQQSNLFADFFSANSVKHESIPLDYCEDSNSHLNIPIHLQEVRQAIQKTRNSTPGADGITANWFKRLSNTDLTCITSFFHEVFTTSYIPEEWKHSIIVPKPNKDKTKINSYRPIALTSVFFKSFRKNFDSAYYSSFTNREKNTSFCEWLPSPQRQSACSLQNSHCHF</sequence>
<dbReference type="GO" id="GO:0061343">
    <property type="term" value="P:cell adhesion involved in heart morphogenesis"/>
    <property type="evidence" value="ECO:0007669"/>
    <property type="project" value="TreeGrafter"/>
</dbReference>
<feature type="domain" description="Endonuclease/exonuclease/phosphatase" evidence="1">
    <location>
        <begin position="439"/>
        <end position="549"/>
    </location>
</feature>
<proteinExistence type="predicted"/>
<gene>
    <name evidence="2" type="ORF">AVEN_212254_1</name>
</gene>
<organism evidence="2 3">
    <name type="scientific">Araneus ventricosus</name>
    <name type="common">Orbweaver spider</name>
    <name type="synonym">Epeira ventricosa</name>
    <dbReference type="NCBI Taxonomy" id="182803"/>
    <lineage>
        <taxon>Eukaryota</taxon>
        <taxon>Metazoa</taxon>
        <taxon>Ecdysozoa</taxon>
        <taxon>Arthropoda</taxon>
        <taxon>Chelicerata</taxon>
        <taxon>Arachnida</taxon>
        <taxon>Araneae</taxon>
        <taxon>Araneomorphae</taxon>
        <taxon>Entelegynae</taxon>
        <taxon>Araneoidea</taxon>
        <taxon>Araneidae</taxon>
        <taxon>Araneus</taxon>
    </lineage>
</organism>
<name>A0A4Y2ENG6_ARAVE</name>
<dbReference type="EMBL" id="BGPR01000638">
    <property type="protein sequence ID" value="GBM29536.1"/>
    <property type="molecule type" value="Genomic_DNA"/>
</dbReference>
<dbReference type="PANTHER" id="PTHR33395">
    <property type="entry name" value="TRANSCRIPTASE, PUTATIVE-RELATED-RELATED"/>
    <property type="match status" value="1"/>
</dbReference>
<dbReference type="Gene3D" id="3.60.10.10">
    <property type="entry name" value="Endonuclease/exonuclease/phosphatase"/>
    <property type="match status" value="1"/>
</dbReference>
<evidence type="ECO:0000259" key="1">
    <source>
        <dbReference type="Pfam" id="PF14529"/>
    </source>
</evidence>
<accession>A0A4Y2ENG6</accession>
<dbReference type="Proteomes" id="UP000499080">
    <property type="component" value="Unassembled WGS sequence"/>
</dbReference>
<comment type="caution">
    <text evidence="2">The sequence shown here is derived from an EMBL/GenBank/DDBJ whole genome shotgun (WGS) entry which is preliminary data.</text>
</comment>
<dbReference type="GO" id="GO:0003824">
    <property type="term" value="F:catalytic activity"/>
    <property type="evidence" value="ECO:0007669"/>
    <property type="project" value="InterPro"/>
</dbReference>
<dbReference type="PANTHER" id="PTHR33395:SF22">
    <property type="entry name" value="REVERSE TRANSCRIPTASE DOMAIN-CONTAINING PROTEIN"/>
    <property type="match status" value="1"/>
</dbReference>
<dbReference type="Pfam" id="PF14529">
    <property type="entry name" value="Exo_endo_phos_2"/>
    <property type="match status" value="1"/>
</dbReference>
<keyword evidence="3" id="KW-1185">Reference proteome</keyword>
<dbReference type="AlphaFoldDB" id="A0A4Y2ENG6"/>
<protein>
    <recommendedName>
        <fullName evidence="1">Endonuclease/exonuclease/phosphatase domain-containing protein</fullName>
    </recommendedName>
</protein>
<evidence type="ECO:0000313" key="2">
    <source>
        <dbReference type="EMBL" id="GBM29536.1"/>
    </source>
</evidence>
<dbReference type="InterPro" id="IPR005135">
    <property type="entry name" value="Endo/exonuclease/phosphatase"/>
</dbReference>
<dbReference type="GO" id="GO:0031012">
    <property type="term" value="C:extracellular matrix"/>
    <property type="evidence" value="ECO:0007669"/>
    <property type="project" value="TreeGrafter"/>
</dbReference>
<dbReference type="GO" id="GO:0007508">
    <property type="term" value="P:larval heart development"/>
    <property type="evidence" value="ECO:0007669"/>
    <property type="project" value="TreeGrafter"/>
</dbReference>
<dbReference type="InterPro" id="IPR036691">
    <property type="entry name" value="Endo/exonu/phosph_ase_sf"/>
</dbReference>